<name>A0AAV5J3K9_9ROSI</name>
<dbReference type="Pfam" id="PF07731">
    <property type="entry name" value="Cu-oxidase_2"/>
    <property type="match status" value="1"/>
</dbReference>
<sequence length="208" mass="24139">MQYTASLSNISWVDPATDVLQAYYRNMSGFYTTDFPNESAYFFNFQLEDAPGSLALAQKATKVKVSEYDEEVEIVFQSTKVMNSSQDHPMHLHGYNFYVIGQGTGDYDFEYYPKDFNLVDPPYLNTVSVPKFRWVAIRFKANNSGVWLWHCHLDHHYSLGMNVVIIVKNGNTLETSMREPPPYMPHCDDSSRIRLWRNYDTKALESEI</sequence>
<protein>
    <recommendedName>
        <fullName evidence="7">Plastocyanin-like domain-containing protein</fullName>
    </recommendedName>
</protein>
<evidence type="ECO:0000313" key="8">
    <source>
        <dbReference type="EMBL" id="GKV09184.1"/>
    </source>
</evidence>
<feature type="domain" description="Plastocyanin-like" evidence="7">
    <location>
        <begin position="56"/>
        <end position="170"/>
    </location>
</feature>
<dbReference type="InterPro" id="IPR011706">
    <property type="entry name" value="Cu-oxidase_C"/>
</dbReference>
<dbReference type="PANTHER" id="PTHR11709">
    <property type="entry name" value="MULTI-COPPER OXIDASE"/>
    <property type="match status" value="1"/>
</dbReference>
<dbReference type="InterPro" id="IPR002355">
    <property type="entry name" value="Cu_oxidase_Cu_BS"/>
</dbReference>
<evidence type="ECO:0000256" key="3">
    <source>
        <dbReference type="ARBA" id="ARBA00022525"/>
    </source>
</evidence>
<evidence type="ECO:0000256" key="2">
    <source>
        <dbReference type="ARBA" id="ARBA00010609"/>
    </source>
</evidence>
<keyword evidence="6" id="KW-0186">Copper</keyword>
<dbReference type="GO" id="GO:0016491">
    <property type="term" value="F:oxidoreductase activity"/>
    <property type="evidence" value="ECO:0007669"/>
    <property type="project" value="InterPro"/>
</dbReference>
<comment type="subcellular location">
    <subcellularLocation>
        <location evidence="1">Secreted</location>
    </subcellularLocation>
</comment>
<evidence type="ECO:0000256" key="5">
    <source>
        <dbReference type="ARBA" id="ARBA00022737"/>
    </source>
</evidence>
<evidence type="ECO:0000256" key="4">
    <source>
        <dbReference type="ARBA" id="ARBA00022723"/>
    </source>
</evidence>
<keyword evidence="5" id="KW-0677">Repeat</keyword>
<evidence type="ECO:0000313" key="9">
    <source>
        <dbReference type="Proteomes" id="UP001054252"/>
    </source>
</evidence>
<keyword evidence="9" id="KW-1185">Reference proteome</keyword>
<accession>A0AAV5J3K9</accession>
<dbReference type="GO" id="GO:0005576">
    <property type="term" value="C:extracellular region"/>
    <property type="evidence" value="ECO:0007669"/>
    <property type="project" value="UniProtKB-SubCell"/>
</dbReference>
<dbReference type="EMBL" id="BPVZ01000030">
    <property type="protein sequence ID" value="GKV09184.1"/>
    <property type="molecule type" value="Genomic_DNA"/>
</dbReference>
<proteinExistence type="inferred from homology"/>
<organism evidence="8 9">
    <name type="scientific">Rubroshorea leprosula</name>
    <dbReference type="NCBI Taxonomy" id="152421"/>
    <lineage>
        <taxon>Eukaryota</taxon>
        <taxon>Viridiplantae</taxon>
        <taxon>Streptophyta</taxon>
        <taxon>Embryophyta</taxon>
        <taxon>Tracheophyta</taxon>
        <taxon>Spermatophyta</taxon>
        <taxon>Magnoliopsida</taxon>
        <taxon>eudicotyledons</taxon>
        <taxon>Gunneridae</taxon>
        <taxon>Pentapetalae</taxon>
        <taxon>rosids</taxon>
        <taxon>malvids</taxon>
        <taxon>Malvales</taxon>
        <taxon>Dipterocarpaceae</taxon>
        <taxon>Rubroshorea</taxon>
    </lineage>
</organism>
<dbReference type="Proteomes" id="UP001054252">
    <property type="component" value="Unassembled WGS sequence"/>
</dbReference>
<dbReference type="SUPFAM" id="SSF49503">
    <property type="entry name" value="Cupredoxins"/>
    <property type="match status" value="1"/>
</dbReference>
<gene>
    <name evidence="8" type="ORF">SLEP1_g20724</name>
</gene>
<keyword evidence="3" id="KW-0964">Secreted</keyword>
<dbReference type="Gene3D" id="2.60.40.420">
    <property type="entry name" value="Cupredoxins - blue copper proteins"/>
    <property type="match status" value="1"/>
</dbReference>
<dbReference type="GO" id="GO:0005507">
    <property type="term" value="F:copper ion binding"/>
    <property type="evidence" value="ECO:0007669"/>
    <property type="project" value="InterPro"/>
</dbReference>
<dbReference type="InterPro" id="IPR045087">
    <property type="entry name" value="Cu-oxidase_fam"/>
</dbReference>
<reference evidence="8 9" key="1">
    <citation type="journal article" date="2021" name="Commun. Biol.">
        <title>The genome of Shorea leprosula (Dipterocarpaceae) highlights the ecological relevance of drought in aseasonal tropical rainforests.</title>
        <authorList>
            <person name="Ng K.K.S."/>
            <person name="Kobayashi M.J."/>
            <person name="Fawcett J.A."/>
            <person name="Hatakeyama M."/>
            <person name="Paape T."/>
            <person name="Ng C.H."/>
            <person name="Ang C.C."/>
            <person name="Tnah L.H."/>
            <person name="Lee C.T."/>
            <person name="Nishiyama T."/>
            <person name="Sese J."/>
            <person name="O'Brien M.J."/>
            <person name="Copetti D."/>
            <person name="Mohd Noor M.I."/>
            <person name="Ong R.C."/>
            <person name="Putra M."/>
            <person name="Sireger I.Z."/>
            <person name="Indrioko S."/>
            <person name="Kosugi Y."/>
            <person name="Izuno A."/>
            <person name="Isagi Y."/>
            <person name="Lee S.L."/>
            <person name="Shimizu K.K."/>
        </authorList>
    </citation>
    <scope>NUCLEOTIDE SEQUENCE [LARGE SCALE GENOMIC DNA]</scope>
    <source>
        <strain evidence="8">214</strain>
    </source>
</reference>
<dbReference type="PANTHER" id="PTHR11709:SF517">
    <property type="entry name" value="LACCASE"/>
    <property type="match status" value="1"/>
</dbReference>
<dbReference type="InterPro" id="IPR008972">
    <property type="entry name" value="Cupredoxin"/>
</dbReference>
<dbReference type="AlphaFoldDB" id="A0AAV5J3K9"/>
<keyword evidence="4" id="KW-0479">Metal-binding</keyword>
<evidence type="ECO:0000259" key="7">
    <source>
        <dbReference type="Pfam" id="PF07731"/>
    </source>
</evidence>
<evidence type="ECO:0000256" key="1">
    <source>
        <dbReference type="ARBA" id="ARBA00004613"/>
    </source>
</evidence>
<comment type="similarity">
    <text evidence="2">Belongs to the multicopper oxidase family.</text>
</comment>
<dbReference type="PROSITE" id="PS00080">
    <property type="entry name" value="MULTICOPPER_OXIDASE2"/>
    <property type="match status" value="1"/>
</dbReference>
<evidence type="ECO:0000256" key="6">
    <source>
        <dbReference type="ARBA" id="ARBA00023008"/>
    </source>
</evidence>
<comment type="caution">
    <text evidence="8">The sequence shown here is derived from an EMBL/GenBank/DDBJ whole genome shotgun (WGS) entry which is preliminary data.</text>
</comment>